<dbReference type="EMBL" id="VIBQ01000013">
    <property type="protein sequence ID" value="KAB8345841.1"/>
    <property type="molecule type" value="Genomic_DNA"/>
</dbReference>
<proteinExistence type="predicted"/>
<reference evidence="1 2" key="1">
    <citation type="submission" date="2019-06" db="EMBL/GenBank/DDBJ databases">
        <title>A chromosomal-level reference genome of Carpinus fangiana (Coryloideae, Betulaceae).</title>
        <authorList>
            <person name="Yang X."/>
            <person name="Wang Z."/>
            <person name="Zhang L."/>
            <person name="Hao G."/>
            <person name="Liu J."/>
            <person name="Yang Y."/>
        </authorList>
    </citation>
    <scope>NUCLEOTIDE SEQUENCE [LARGE SCALE GENOMIC DNA]</scope>
    <source>
        <strain evidence="1">Cfa_2016G</strain>
        <tissue evidence="1">Leaf</tissue>
    </source>
</reference>
<dbReference type="OrthoDB" id="426718at2759"/>
<dbReference type="PANTHER" id="PTHR37490">
    <property type="entry name" value="EXPRESSED PROTEIN"/>
    <property type="match status" value="1"/>
</dbReference>
<organism evidence="1 2">
    <name type="scientific">Carpinus fangiana</name>
    <dbReference type="NCBI Taxonomy" id="176857"/>
    <lineage>
        <taxon>Eukaryota</taxon>
        <taxon>Viridiplantae</taxon>
        <taxon>Streptophyta</taxon>
        <taxon>Embryophyta</taxon>
        <taxon>Tracheophyta</taxon>
        <taxon>Spermatophyta</taxon>
        <taxon>Magnoliopsida</taxon>
        <taxon>eudicotyledons</taxon>
        <taxon>Gunneridae</taxon>
        <taxon>Pentapetalae</taxon>
        <taxon>rosids</taxon>
        <taxon>fabids</taxon>
        <taxon>Fagales</taxon>
        <taxon>Betulaceae</taxon>
        <taxon>Carpinus</taxon>
    </lineage>
</organism>
<dbReference type="AlphaFoldDB" id="A0A5N6KTY6"/>
<sequence length="371" mass="42007">MPVLASSLRLPVPAAARKTAADLMRCLFPHGKLVCVASLILVLVALRSYYLCSPYVCPKGRTVANSPYASSYEDHRGHAGAYSPPPAVTGESDKVLVVASTQAEDTAWFHEYFPDWQKKIYVMDDASANLTVARNVGRESTAYLTYIIDHYHDLPSFMFFLHASRYQWHNEDPIYDGVQPIRNLRLAYVQEQGYANLRCTWSLGCPTAIRPFSKVTKLEAALEPHNDRANTVAAFAQAYMEIFPGASIDDVPSAIGVPCCAQFALAKWAVEARPREDYVRIRDWLWTTKLPDSVSGRILEYVWHILMGKPAEYCPDARECFCLKFGFCDLECRSPGSCEKRYRLPQHEEIPPNWPEEGFGTMGFPEWGWWE</sequence>
<comment type="caution">
    <text evidence="1">The sequence shown here is derived from an EMBL/GenBank/DDBJ whole genome shotgun (WGS) entry which is preliminary data.</text>
</comment>
<keyword evidence="2" id="KW-1185">Reference proteome</keyword>
<gene>
    <name evidence="1" type="ORF">FH972_022896</name>
</gene>
<evidence type="ECO:0000313" key="1">
    <source>
        <dbReference type="EMBL" id="KAB8345841.1"/>
    </source>
</evidence>
<protein>
    <submittedName>
        <fullName evidence="1">Uncharacterized protein</fullName>
    </submittedName>
</protein>
<evidence type="ECO:0000313" key="2">
    <source>
        <dbReference type="Proteomes" id="UP000327013"/>
    </source>
</evidence>
<accession>A0A5N6KTY6</accession>
<dbReference type="Pfam" id="PF11913">
    <property type="entry name" value="DUF3431"/>
    <property type="match status" value="1"/>
</dbReference>
<dbReference type="PANTHER" id="PTHR37490:SF3">
    <property type="entry name" value="DUF3431 DOMAIN CONTAINING PROTEIN"/>
    <property type="match status" value="1"/>
</dbReference>
<dbReference type="Proteomes" id="UP000327013">
    <property type="component" value="Unassembled WGS sequence"/>
</dbReference>
<name>A0A5N6KTY6_9ROSI</name>
<dbReference type="InterPro" id="IPR021838">
    <property type="entry name" value="DUF3431"/>
</dbReference>